<dbReference type="GO" id="GO:0000398">
    <property type="term" value="P:mRNA splicing, via spliceosome"/>
    <property type="evidence" value="ECO:0007669"/>
    <property type="project" value="UniProtKB-UniRule"/>
</dbReference>
<feature type="region of interest" description="Disordered" evidence="8">
    <location>
        <begin position="41"/>
        <end position="65"/>
    </location>
</feature>
<dbReference type="GO" id="GO:0000974">
    <property type="term" value="C:Prp19 complex"/>
    <property type="evidence" value="ECO:0007669"/>
    <property type="project" value="TreeGrafter"/>
</dbReference>
<keyword evidence="7" id="KW-0508">mRNA splicing</keyword>
<feature type="repeat" description="WD" evidence="6">
    <location>
        <begin position="168"/>
        <end position="209"/>
    </location>
</feature>
<evidence type="ECO:0000313" key="10">
    <source>
        <dbReference type="Proteomes" id="UP001202479"/>
    </source>
</evidence>
<dbReference type="InterPro" id="IPR020472">
    <property type="entry name" value="WD40_PAC1"/>
</dbReference>
<keyword evidence="7" id="KW-0507">mRNA processing</keyword>
<dbReference type="PRINTS" id="PR00320">
    <property type="entry name" value="GPROTEINBRPT"/>
</dbReference>
<feature type="repeat" description="WD" evidence="6">
    <location>
        <begin position="78"/>
        <end position="120"/>
    </location>
</feature>
<protein>
    <recommendedName>
        <fullName evidence="4 7">Pre-mRNA-splicing factor PRP46</fullName>
    </recommendedName>
    <alternativeName>
        <fullName evidence="5 7">Pre-mRNA-processing protein 46</fullName>
    </alternativeName>
</protein>
<dbReference type="PANTHER" id="PTHR19923:SF0">
    <property type="entry name" value="PLEIOTROPIC REGULATOR 1"/>
    <property type="match status" value="1"/>
</dbReference>
<feature type="compositionally biased region" description="Low complexity" evidence="8">
    <location>
        <begin position="50"/>
        <end position="64"/>
    </location>
</feature>
<dbReference type="AlphaFoldDB" id="A0AAI9WVU4"/>
<dbReference type="RefSeq" id="XP_049178318.1">
    <property type="nucleotide sequence ID" value="XM_049326126.1"/>
</dbReference>
<dbReference type="InterPro" id="IPR019775">
    <property type="entry name" value="WD40_repeat_CS"/>
</dbReference>
<feature type="repeat" description="WD" evidence="6">
    <location>
        <begin position="210"/>
        <end position="251"/>
    </location>
</feature>
<keyword evidence="7" id="KW-0539">Nucleus</keyword>
<dbReference type="GO" id="GO:0071011">
    <property type="term" value="C:precatalytic spliceosome"/>
    <property type="evidence" value="ECO:0007669"/>
    <property type="project" value="TreeGrafter"/>
</dbReference>
<dbReference type="CDD" id="cd00200">
    <property type="entry name" value="WD40"/>
    <property type="match status" value="1"/>
</dbReference>
<organism evidence="9 10">
    <name type="scientific">Candida oxycetoniae</name>
    <dbReference type="NCBI Taxonomy" id="497107"/>
    <lineage>
        <taxon>Eukaryota</taxon>
        <taxon>Fungi</taxon>
        <taxon>Dikarya</taxon>
        <taxon>Ascomycota</taxon>
        <taxon>Saccharomycotina</taxon>
        <taxon>Pichiomycetes</taxon>
        <taxon>Debaryomycetaceae</taxon>
        <taxon>Candida/Lodderomyces clade</taxon>
        <taxon>Candida</taxon>
    </lineage>
</organism>
<evidence type="ECO:0000256" key="4">
    <source>
        <dbReference type="ARBA" id="ARBA00026147"/>
    </source>
</evidence>
<feature type="repeat" description="WD" evidence="6">
    <location>
        <begin position="121"/>
        <end position="162"/>
    </location>
</feature>
<dbReference type="InterPro" id="IPR045241">
    <property type="entry name" value="Prp46/PLRG1-like"/>
</dbReference>
<keyword evidence="10" id="KW-1185">Reference proteome</keyword>
<evidence type="ECO:0000256" key="7">
    <source>
        <dbReference type="RuleBase" id="RU369036"/>
    </source>
</evidence>
<accession>A0AAI9WVU4</accession>
<dbReference type="PROSITE" id="PS50082">
    <property type="entry name" value="WD_REPEATS_2"/>
    <property type="match status" value="5"/>
</dbReference>
<dbReference type="Proteomes" id="UP001202479">
    <property type="component" value="Unassembled WGS sequence"/>
</dbReference>
<evidence type="ECO:0000256" key="8">
    <source>
        <dbReference type="SAM" id="MobiDB-lite"/>
    </source>
</evidence>
<keyword evidence="7" id="KW-0747">Spliceosome</keyword>
<evidence type="ECO:0000256" key="2">
    <source>
        <dbReference type="ARBA" id="ARBA00022737"/>
    </source>
</evidence>
<keyword evidence="1 6" id="KW-0853">WD repeat</keyword>
<name>A0AAI9WVU4_9ASCO</name>
<dbReference type="SUPFAM" id="SSF50978">
    <property type="entry name" value="WD40 repeat-like"/>
    <property type="match status" value="1"/>
</dbReference>
<dbReference type="GO" id="GO:0071013">
    <property type="term" value="C:catalytic step 2 spliceosome"/>
    <property type="evidence" value="ECO:0007669"/>
    <property type="project" value="TreeGrafter"/>
</dbReference>
<comment type="subcellular location">
    <subcellularLocation>
        <location evidence="7">Nucleus</location>
    </subcellularLocation>
</comment>
<dbReference type="PROSITE" id="PS50294">
    <property type="entry name" value="WD_REPEATS_REGION"/>
    <property type="match status" value="4"/>
</dbReference>
<sequence>MIATSAGTGIEDIIPPEDELSDAMYRNAKLDFFFPVQQATTTKNPPSPLPTSLDVSSSSGSSSSRKYQPQWKLLRTLVGAHQGWVRTVAIDEVTNQWFVTGSSDSTIKIWDLASSQLKGTLTGHIMAVRSLAVSNKFPYLFSGSEDKTLRCWDMERSNAPEGCQIRNYHGHVGGIYALSLLDELGLLLSGGRDAVVRVWDIRTSKEVALLTGHTNDVTSIISDVNEPQVITSSMDGTIRVWDLRNQKSTLSVTQHSKSIRSMKAHPNEYTFVSGDSNGSIKQWLLPKAELLNNFENDNDEKSKIINTLSINPITSTLFAGFDDGKMNFYDYTSGKLLQTGQTPSLPGSDGAAIYASTFDMSGLRLITCEGDKSIKVWGDAAND</sequence>
<reference evidence="9" key="1">
    <citation type="journal article" date="2022" name="DNA Res.">
        <title>Genome analysis of five recently described species of the CUG-Ser clade uncovers Candida theae as a new hybrid lineage with pathogenic potential in the Candida parapsilosis species complex.</title>
        <authorList>
            <person name="Mixao V."/>
            <person name="Del Olmo V."/>
            <person name="Hegedusova E."/>
            <person name="Saus E."/>
            <person name="Pryszcz L."/>
            <person name="Cillingova A."/>
            <person name="Nosek J."/>
            <person name="Gabaldon T."/>
        </authorList>
    </citation>
    <scope>NUCLEOTIDE SEQUENCE</scope>
    <source>
        <strain evidence="9">CBS 10844</strain>
    </source>
</reference>
<evidence type="ECO:0000256" key="5">
    <source>
        <dbReference type="ARBA" id="ARBA00033071"/>
    </source>
</evidence>
<evidence type="ECO:0000256" key="3">
    <source>
        <dbReference type="ARBA" id="ARBA00025726"/>
    </source>
</evidence>
<evidence type="ECO:0000256" key="1">
    <source>
        <dbReference type="ARBA" id="ARBA00022574"/>
    </source>
</evidence>
<dbReference type="InterPro" id="IPR015943">
    <property type="entry name" value="WD40/YVTN_repeat-like_dom_sf"/>
</dbReference>
<dbReference type="InterPro" id="IPR001680">
    <property type="entry name" value="WD40_rpt"/>
</dbReference>
<dbReference type="EMBL" id="JAHUZD010000143">
    <property type="protein sequence ID" value="KAI3402571.2"/>
    <property type="molecule type" value="Genomic_DNA"/>
</dbReference>
<evidence type="ECO:0000313" key="9">
    <source>
        <dbReference type="EMBL" id="KAI3402571.2"/>
    </source>
</evidence>
<proteinExistence type="inferred from homology"/>
<dbReference type="GeneID" id="73382278"/>
<dbReference type="PANTHER" id="PTHR19923">
    <property type="entry name" value="WD40 REPEAT PROTEINPRL1/PRL2-RELATED"/>
    <property type="match status" value="1"/>
</dbReference>
<keyword evidence="2 7" id="KW-0677">Repeat</keyword>
<comment type="subunit">
    <text evidence="7">Associated with the spliceosome.</text>
</comment>
<evidence type="ECO:0000256" key="6">
    <source>
        <dbReference type="PROSITE-ProRule" id="PRU00221"/>
    </source>
</evidence>
<dbReference type="Gene3D" id="2.130.10.10">
    <property type="entry name" value="YVTN repeat-like/Quinoprotein amine dehydrogenase"/>
    <property type="match status" value="1"/>
</dbReference>
<dbReference type="SMART" id="SM00320">
    <property type="entry name" value="WD40"/>
    <property type="match status" value="7"/>
</dbReference>
<dbReference type="Pfam" id="PF00400">
    <property type="entry name" value="WD40"/>
    <property type="match status" value="6"/>
</dbReference>
<comment type="similarity">
    <text evidence="3 7">Belongs to the WD repeat PRL1/PRL2 family.</text>
</comment>
<comment type="caution">
    <text evidence="9">The sequence shown here is derived from an EMBL/GenBank/DDBJ whole genome shotgun (WGS) entry which is preliminary data.</text>
</comment>
<dbReference type="PROSITE" id="PS00678">
    <property type="entry name" value="WD_REPEATS_1"/>
    <property type="match status" value="2"/>
</dbReference>
<feature type="repeat" description="WD" evidence="6">
    <location>
        <begin position="252"/>
        <end position="293"/>
    </location>
</feature>
<gene>
    <name evidence="9" type="ORF">KGF56_004663</name>
</gene>
<dbReference type="InterPro" id="IPR036322">
    <property type="entry name" value="WD40_repeat_dom_sf"/>
</dbReference>
<comment type="function">
    <text evidence="7">Involved in pre-mRNA splicing and required for cell cycle progression at G2/M.</text>
</comment>